<accession>A0A2P2JE75</accession>
<protein>
    <submittedName>
        <fullName evidence="1">Uncharacterized protein</fullName>
    </submittedName>
</protein>
<proteinExistence type="predicted"/>
<reference evidence="1" key="1">
    <citation type="submission" date="2018-02" db="EMBL/GenBank/DDBJ databases">
        <title>Rhizophora mucronata_Transcriptome.</title>
        <authorList>
            <person name="Meera S.P."/>
            <person name="Sreeshan A."/>
            <person name="Augustine A."/>
        </authorList>
    </citation>
    <scope>NUCLEOTIDE SEQUENCE</scope>
    <source>
        <tissue evidence="1">Leaf</tissue>
    </source>
</reference>
<name>A0A2P2JE75_RHIMU</name>
<evidence type="ECO:0000313" key="1">
    <source>
        <dbReference type="EMBL" id="MBW91772.1"/>
    </source>
</evidence>
<sequence length="32" mass="3755">MRLSHLCKKLRVTSMPFSADGYRKHGSIQHRN</sequence>
<dbReference type="AlphaFoldDB" id="A0A2P2JE75"/>
<organism evidence="1">
    <name type="scientific">Rhizophora mucronata</name>
    <name type="common">Asiatic mangrove</name>
    <dbReference type="NCBI Taxonomy" id="61149"/>
    <lineage>
        <taxon>Eukaryota</taxon>
        <taxon>Viridiplantae</taxon>
        <taxon>Streptophyta</taxon>
        <taxon>Embryophyta</taxon>
        <taxon>Tracheophyta</taxon>
        <taxon>Spermatophyta</taxon>
        <taxon>Magnoliopsida</taxon>
        <taxon>eudicotyledons</taxon>
        <taxon>Gunneridae</taxon>
        <taxon>Pentapetalae</taxon>
        <taxon>rosids</taxon>
        <taxon>fabids</taxon>
        <taxon>Malpighiales</taxon>
        <taxon>Rhizophoraceae</taxon>
        <taxon>Rhizophora</taxon>
    </lineage>
</organism>
<dbReference type="EMBL" id="GGEC01011289">
    <property type="protein sequence ID" value="MBW91772.1"/>
    <property type="molecule type" value="Transcribed_RNA"/>
</dbReference>